<feature type="transmembrane region" description="Helical" evidence="1">
    <location>
        <begin position="24"/>
        <end position="42"/>
    </location>
</feature>
<dbReference type="Proteomes" id="UP001433268">
    <property type="component" value="Unassembled WGS sequence"/>
</dbReference>
<keyword evidence="1" id="KW-1133">Transmembrane helix</keyword>
<dbReference type="GeneID" id="92048537"/>
<reference evidence="2 3" key="1">
    <citation type="submission" date="2023-01" db="EMBL/GenBank/DDBJ databases">
        <title>Analysis of 21 Apiospora genomes using comparative genomics revels a genus with tremendous synthesis potential of carbohydrate active enzymes and secondary metabolites.</title>
        <authorList>
            <person name="Sorensen T."/>
        </authorList>
    </citation>
    <scope>NUCLEOTIDE SEQUENCE [LARGE SCALE GENOMIC DNA]</scope>
    <source>
        <strain evidence="2 3">CBS 114990</strain>
    </source>
</reference>
<evidence type="ECO:0000313" key="2">
    <source>
        <dbReference type="EMBL" id="KAK8070959.1"/>
    </source>
</evidence>
<sequence length="87" mass="9695">MLSSSSSGSEDTDNGSSFFSTYKYKLLAGTYLIITALLCYRVHRQPYAPAIKWEQYETIFKGTSLSAVVGGVAMSNGGQRRYTMYRD</sequence>
<keyword evidence="1" id="KW-0812">Transmembrane</keyword>
<organism evidence="2 3">
    <name type="scientific">Apiospora hydei</name>
    <dbReference type="NCBI Taxonomy" id="1337664"/>
    <lineage>
        <taxon>Eukaryota</taxon>
        <taxon>Fungi</taxon>
        <taxon>Dikarya</taxon>
        <taxon>Ascomycota</taxon>
        <taxon>Pezizomycotina</taxon>
        <taxon>Sordariomycetes</taxon>
        <taxon>Xylariomycetidae</taxon>
        <taxon>Amphisphaeriales</taxon>
        <taxon>Apiosporaceae</taxon>
        <taxon>Apiospora</taxon>
    </lineage>
</organism>
<keyword evidence="3" id="KW-1185">Reference proteome</keyword>
<proteinExistence type="predicted"/>
<keyword evidence="1" id="KW-0472">Membrane</keyword>
<evidence type="ECO:0000256" key="1">
    <source>
        <dbReference type="SAM" id="Phobius"/>
    </source>
</evidence>
<gene>
    <name evidence="2" type="ORF">PG997_011162</name>
</gene>
<evidence type="ECO:0000313" key="3">
    <source>
        <dbReference type="Proteomes" id="UP001433268"/>
    </source>
</evidence>
<dbReference type="EMBL" id="JAQQWN010000008">
    <property type="protein sequence ID" value="KAK8070959.1"/>
    <property type="molecule type" value="Genomic_DNA"/>
</dbReference>
<dbReference type="RefSeq" id="XP_066664767.1">
    <property type="nucleotide sequence ID" value="XM_066815477.1"/>
</dbReference>
<protein>
    <submittedName>
        <fullName evidence="2">Uncharacterized protein</fullName>
    </submittedName>
</protein>
<comment type="caution">
    <text evidence="2">The sequence shown here is derived from an EMBL/GenBank/DDBJ whole genome shotgun (WGS) entry which is preliminary data.</text>
</comment>
<accession>A0ABR1VIB4</accession>
<name>A0ABR1VIB4_9PEZI</name>